<feature type="region of interest" description="Disordered" evidence="1">
    <location>
        <begin position="58"/>
        <end position="78"/>
    </location>
</feature>
<feature type="non-terminal residue" evidence="2">
    <location>
        <position position="1"/>
    </location>
</feature>
<keyword evidence="3" id="KW-1185">Reference proteome</keyword>
<evidence type="ECO:0000313" key="2">
    <source>
        <dbReference type="EMBL" id="MCQ8130968.1"/>
    </source>
</evidence>
<proteinExistence type="predicted"/>
<name>A0ABT1UBS1_9GAMM</name>
<dbReference type="Proteomes" id="UP001524586">
    <property type="component" value="Unassembled WGS sequence"/>
</dbReference>
<comment type="caution">
    <text evidence="2">The sequence shown here is derived from an EMBL/GenBank/DDBJ whole genome shotgun (WGS) entry which is preliminary data.</text>
</comment>
<accession>A0ABT1UBS1</accession>
<dbReference type="RefSeq" id="WP_256617353.1">
    <property type="nucleotide sequence ID" value="NZ_JANIBK010000283.1"/>
</dbReference>
<evidence type="ECO:0000256" key="1">
    <source>
        <dbReference type="SAM" id="MobiDB-lite"/>
    </source>
</evidence>
<dbReference type="EMBL" id="JANIBK010000283">
    <property type="protein sequence ID" value="MCQ8130968.1"/>
    <property type="molecule type" value="Genomic_DNA"/>
</dbReference>
<organism evidence="2 3">
    <name type="scientific">Methylomonas rivi</name>
    <dbReference type="NCBI Taxonomy" id="2952226"/>
    <lineage>
        <taxon>Bacteria</taxon>
        <taxon>Pseudomonadati</taxon>
        <taxon>Pseudomonadota</taxon>
        <taxon>Gammaproteobacteria</taxon>
        <taxon>Methylococcales</taxon>
        <taxon>Methylococcaceae</taxon>
        <taxon>Methylomonas</taxon>
    </lineage>
</organism>
<gene>
    <name evidence="2" type="ORF">NP596_21115</name>
</gene>
<sequence>VDVNELRTVAGRVAGVQAIGGLLLYARTGDGQWQTLAEGQSLSLQPWQLPELVGISVQADSPGEAPRPPNIVSGAGERDAIKDWIPTPVIPDIC</sequence>
<reference evidence="2 3" key="1">
    <citation type="submission" date="2022-07" db="EMBL/GenBank/DDBJ databases">
        <title>Methylomonas rivi sp. nov., Methylomonas rosea sp. nov., Methylomonas aureus sp. nov. and Methylomonas subterranea sp. nov., four novel methanotrophs isolated from a freshwater creek and the deep terrestrial subsurface.</title>
        <authorList>
            <person name="Abin C."/>
            <person name="Sankaranarayanan K."/>
            <person name="Garner C."/>
            <person name="Sindelar R."/>
            <person name="Kotary K."/>
            <person name="Garner R."/>
            <person name="Barclay S."/>
            <person name="Lawson P."/>
            <person name="Krumholz L."/>
        </authorList>
    </citation>
    <scope>NUCLEOTIDE SEQUENCE [LARGE SCALE GENOMIC DNA]</scope>
    <source>
        <strain evidence="2 3">WSC-6</strain>
    </source>
</reference>
<protein>
    <submittedName>
        <fullName evidence="2">Uncharacterized protein</fullName>
    </submittedName>
</protein>
<evidence type="ECO:0000313" key="3">
    <source>
        <dbReference type="Proteomes" id="UP001524586"/>
    </source>
</evidence>